<dbReference type="AlphaFoldDB" id="A0A1W1CTZ8"/>
<gene>
    <name evidence="1" type="ORF">MNB_SV-14-1639</name>
</gene>
<protein>
    <submittedName>
        <fullName evidence="1">Uncharacterized protein</fullName>
    </submittedName>
</protein>
<reference evidence="1" key="1">
    <citation type="submission" date="2016-10" db="EMBL/GenBank/DDBJ databases">
        <authorList>
            <person name="de Groot N.N."/>
        </authorList>
    </citation>
    <scope>NUCLEOTIDE SEQUENCE</scope>
</reference>
<organism evidence="1">
    <name type="scientific">hydrothermal vent metagenome</name>
    <dbReference type="NCBI Taxonomy" id="652676"/>
    <lineage>
        <taxon>unclassified sequences</taxon>
        <taxon>metagenomes</taxon>
        <taxon>ecological metagenomes</taxon>
    </lineage>
</organism>
<evidence type="ECO:0000313" key="1">
    <source>
        <dbReference type="EMBL" id="SFV69195.1"/>
    </source>
</evidence>
<proteinExistence type="predicted"/>
<accession>A0A1W1CTZ8</accession>
<sequence>MHTYQIRVSDEIISKFLWLLEYFHKDIEIIKINTENENEFIKTMKQSKKDIKEGYVTNFDFNSFEKKLDQNV</sequence>
<dbReference type="EMBL" id="FPHN01000269">
    <property type="protein sequence ID" value="SFV69195.1"/>
    <property type="molecule type" value="Genomic_DNA"/>
</dbReference>
<name>A0A1W1CTZ8_9ZZZZ</name>